<sequence length="137" mass="16012">MAKRKADQIDRQKLKEDQEKFQQKIISNIHTLKEVIAITIDQQNNQTIEVIQKAAKPYKATSKRTEKLSDKAKELLARRGELITENKRQTVEYAKINKTIRKMAKENIKQHNTRTAQSILVENKARKSSEEIQDQKK</sequence>
<dbReference type="Proteomes" id="UP000801492">
    <property type="component" value="Unassembled WGS sequence"/>
</dbReference>
<proteinExistence type="predicted"/>
<reference evidence="2" key="1">
    <citation type="submission" date="2019-08" db="EMBL/GenBank/DDBJ databases">
        <title>The genome of the North American firefly Photinus pyralis.</title>
        <authorList>
            <consortium name="Photinus pyralis genome working group"/>
            <person name="Fallon T.R."/>
            <person name="Sander Lower S.E."/>
            <person name="Weng J.-K."/>
        </authorList>
    </citation>
    <scope>NUCLEOTIDE SEQUENCE</scope>
    <source>
        <strain evidence="2">TRF0915ILg1</strain>
        <tissue evidence="2">Whole body</tissue>
    </source>
</reference>
<keyword evidence="3" id="KW-1185">Reference proteome</keyword>
<organism evidence="2 3">
    <name type="scientific">Ignelater luminosus</name>
    <name type="common">Cucubano</name>
    <name type="synonym">Pyrophorus luminosus</name>
    <dbReference type="NCBI Taxonomy" id="2038154"/>
    <lineage>
        <taxon>Eukaryota</taxon>
        <taxon>Metazoa</taxon>
        <taxon>Ecdysozoa</taxon>
        <taxon>Arthropoda</taxon>
        <taxon>Hexapoda</taxon>
        <taxon>Insecta</taxon>
        <taxon>Pterygota</taxon>
        <taxon>Neoptera</taxon>
        <taxon>Endopterygota</taxon>
        <taxon>Coleoptera</taxon>
        <taxon>Polyphaga</taxon>
        <taxon>Elateriformia</taxon>
        <taxon>Elateroidea</taxon>
        <taxon>Elateridae</taxon>
        <taxon>Agrypninae</taxon>
        <taxon>Pyrophorini</taxon>
        <taxon>Ignelater</taxon>
    </lineage>
</organism>
<accession>A0A8K0CVV1</accession>
<gene>
    <name evidence="2" type="ORF">ILUMI_11554</name>
</gene>
<evidence type="ECO:0000313" key="2">
    <source>
        <dbReference type="EMBL" id="KAF2894620.1"/>
    </source>
</evidence>
<comment type="caution">
    <text evidence="2">The sequence shown here is derived from an EMBL/GenBank/DDBJ whole genome shotgun (WGS) entry which is preliminary data.</text>
</comment>
<evidence type="ECO:0000313" key="3">
    <source>
        <dbReference type="Proteomes" id="UP000801492"/>
    </source>
</evidence>
<name>A0A8K0CVV1_IGNLU</name>
<protein>
    <submittedName>
        <fullName evidence="2">Uncharacterized protein</fullName>
    </submittedName>
</protein>
<dbReference type="AlphaFoldDB" id="A0A8K0CVV1"/>
<feature type="compositionally biased region" description="Basic and acidic residues" evidence="1">
    <location>
        <begin position="123"/>
        <end position="137"/>
    </location>
</feature>
<evidence type="ECO:0000256" key="1">
    <source>
        <dbReference type="SAM" id="MobiDB-lite"/>
    </source>
</evidence>
<dbReference type="EMBL" id="VTPC01006821">
    <property type="protein sequence ID" value="KAF2894620.1"/>
    <property type="molecule type" value="Genomic_DNA"/>
</dbReference>
<feature type="region of interest" description="Disordered" evidence="1">
    <location>
        <begin position="108"/>
        <end position="137"/>
    </location>
</feature>